<feature type="domain" description="Reverse transcriptase Ty1/copia-type" evidence="2">
    <location>
        <begin position="95"/>
        <end position="277"/>
    </location>
</feature>
<gene>
    <name evidence="3" type="ORF">Tci_045962</name>
</gene>
<comment type="caution">
    <text evidence="3">The sequence shown here is derived from an EMBL/GenBank/DDBJ whole genome shotgun (WGS) entry which is preliminary data.</text>
</comment>
<organism evidence="3">
    <name type="scientific">Tanacetum cinerariifolium</name>
    <name type="common">Dalmatian daisy</name>
    <name type="synonym">Chrysanthemum cinerariifolium</name>
    <dbReference type="NCBI Taxonomy" id="118510"/>
    <lineage>
        <taxon>Eukaryota</taxon>
        <taxon>Viridiplantae</taxon>
        <taxon>Streptophyta</taxon>
        <taxon>Embryophyta</taxon>
        <taxon>Tracheophyta</taxon>
        <taxon>Spermatophyta</taxon>
        <taxon>Magnoliopsida</taxon>
        <taxon>eudicotyledons</taxon>
        <taxon>Gunneridae</taxon>
        <taxon>Pentapetalae</taxon>
        <taxon>asterids</taxon>
        <taxon>campanulids</taxon>
        <taxon>Asterales</taxon>
        <taxon>Asteraceae</taxon>
        <taxon>Asteroideae</taxon>
        <taxon>Anthemideae</taxon>
        <taxon>Anthemidinae</taxon>
        <taxon>Tanacetum</taxon>
    </lineage>
</organism>
<accession>A0A6L2MNN7</accession>
<name>A0A6L2MNN7_TANCI</name>
<feature type="region of interest" description="Disordered" evidence="1">
    <location>
        <begin position="392"/>
        <end position="468"/>
    </location>
</feature>
<proteinExistence type="predicted"/>
<feature type="compositionally biased region" description="Polar residues" evidence="1">
    <location>
        <begin position="420"/>
        <end position="434"/>
    </location>
</feature>
<feature type="region of interest" description="Disordered" evidence="1">
    <location>
        <begin position="536"/>
        <end position="576"/>
    </location>
</feature>
<dbReference type="PANTHER" id="PTHR11439:SF495">
    <property type="entry name" value="REVERSE TRANSCRIPTASE, RNA-DEPENDENT DNA POLYMERASE-RELATED"/>
    <property type="match status" value="1"/>
</dbReference>
<dbReference type="CDD" id="cd09272">
    <property type="entry name" value="RNase_HI_RT_Ty1"/>
    <property type="match status" value="1"/>
</dbReference>
<dbReference type="PANTHER" id="PTHR11439">
    <property type="entry name" value="GAG-POL-RELATED RETROTRANSPOSON"/>
    <property type="match status" value="1"/>
</dbReference>
<reference evidence="3" key="1">
    <citation type="journal article" date="2019" name="Sci. Rep.">
        <title>Draft genome of Tanacetum cinerariifolium, the natural source of mosquito coil.</title>
        <authorList>
            <person name="Yamashiro T."/>
            <person name="Shiraishi A."/>
            <person name="Satake H."/>
            <person name="Nakayama K."/>
        </authorList>
    </citation>
    <scope>NUCLEOTIDE SEQUENCE</scope>
</reference>
<sequence length="728" mass="81520">MEAIRFTHTSEDEIENQVLEVIAPNEPDIPHTEDTEGPPDLINTEGTRKQNVQNDQMITQPTDVPLGNNTEVLGSISESLILDVTQSHISNQASTNIGSKWVFKNIKDEHGITTKNKARLVAQSYSQEKGIDYDETFVPVARMKAIRIFFAFATYMNFKVYQIDVKSTFLNGKLKEEVYVKQRLSFESSEFPNYVYKLDKALYGLKQAPKAWYETLSTFLIQNKFTIGRIDNTLSIYKSKVDVLLVQVYVDDIIFGSTSYKLCKQFEKLMTKKLEMGFDLKGYSDSDYASCNMDRKSTLAEIEYVVAAGGCPSIIWMKSQLNDYDIHYKMVPIFCDNTSAIAISSNPVLDGNYCSTEQVNSIHQLLAYCLTIRTEVDIGEIIYNDLGPEASGALSKKRQKPMSKKPPTETKVTPPKLTEGLTSTASDEGTTKTTPHLEGPLGDKDSGGNKPPANMEPINPSFVDPSGTRAKYQVDHTQSTRLRYQSLTENKCKLLYEGELDTQPLVLSTYADDRSFLLSDDEAQESEKDILEAGEEMNEDPQTASIAETHHQSPPPQADKPQSSYAPSIEASDTDSSCDEILKKYDNALPLTKRQLLGKSDGGSGELDGRGCESMYSIFGNGSSSGCHGGLWWLIEDEEDGEVNQHVEKLMNFFRSRKIGMIWNFSVLRVCKSTKISFVCEDGLAIEWNSENLTELLKRKSDEFVLNHEGDKNDARVILLKSDLTIKV</sequence>
<dbReference type="AlphaFoldDB" id="A0A6L2MNN7"/>
<dbReference type="EMBL" id="BKCJ010006795">
    <property type="protein sequence ID" value="GEU73984.1"/>
    <property type="molecule type" value="Genomic_DNA"/>
</dbReference>
<evidence type="ECO:0000313" key="3">
    <source>
        <dbReference type="EMBL" id="GEU73984.1"/>
    </source>
</evidence>
<dbReference type="Pfam" id="PF07727">
    <property type="entry name" value="RVT_2"/>
    <property type="match status" value="1"/>
</dbReference>
<feature type="region of interest" description="Disordered" evidence="1">
    <location>
        <begin position="26"/>
        <end position="65"/>
    </location>
</feature>
<dbReference type="InterPro" id="IPR043502">
    <property type="entry name" value="DNA/RNA_pol_sf"/>
</dbReference>
<protein>
    <submittedName>
        <fullName evidence="3">Copia protein</fullName>
    </submittedName>
</protein>
<evidence type="ECO:0000256" key="1">
    <source>
        <dbReference type="SAM" id="MobiDB-lite"/>
    </source>
</evidence>
<feature type="compositionally biased region" description="Low complexity" evidence="1">
    <location>
        <begin position="409"/>
        <end position="418"/>
    </location>
</feature>
<feature type="compositionally biased region" description="Polar residues" evidence="1">
    <location>
        <begin position="49"/>
        <end position="65"/>
    </location>
</feature>
<dbReference type="SUPFAM" id="SSF56672">
    <property type="entry name" value="DNA/RNA polymerases"/>
    <property type="match status" value="1"/>
</dbReference>
<evidence type="ECO:0000259" key="2">
    <source>
        <dbReference type="Pfam" id="PF07727"/>
    </source>
</evidence>
<dbReference type="InterPro" id="IPR013103">
    <property type="entry name" value="RVT_2"/>
</dbReference>